<keyword evidence="3 5" id="KW-1133">Transmembrane helix</keyword>
<dbReference type="InterPro" id="IPR047817">
    <property type="entry name" value="ABC2_TM_bact-type"/>
</dbReference>
<comment type="similarity">
    <text evidence="5">Belongs to the ABC-2 integral membrane protein family.</text>
</comment>
<evidence type="ECO:0000256" key="2">
    <source>
        <dbReference type="ARBA" id="ARBA00022692"/>
    </source>
</evidence>
<evidence type="ECO:0000256" key="4">
    <source>
        <dbReference type="ARBA" id="ARBA00023136"/>
    </source>
</evidence>
<dbReference type="KEGG" id="tro:trd_A0170"/>
<dbReference type="InterPro" id="IPR052902">
    <property type="entry name" value="ABC-2_transporter"/>
</dbReference>
<geneLocation type="plasmid" evidence="8">
    <name>Tros</name>
</geneLocation>
<accession>B9L306</accession>
<dbReference type="PROSITE" id="PS51012">
    <property type="entry name" value="ABC_TM2"/>
    <property type="match status" value="1"/>
</dbReference>
<dbReference type="GO" id="GO:0140359">
    <property type="term" value="F:ABC-type transporter activity"/>
    <property type="evidence" value="ECO:0007669"/>
    <property type="project" value="InterPro"/>
</dbReference>
<dbReference type="RefSeq" id="WP_012642768.1">
    <property type="nucleotide sequence ID" value="NC_011961.1"/>
</dbReference>
<proteinExistence type="inferred from homology"/>
<evidence type="ECO:0000256" key="5">
    <source>
        <dbReference type="RuleBase" id="RU361157"/>
    </source>
</evidence>
<keyword evidence="4 5" id="KW-0472">Membrane</keyword>
<feature type="transmembrane region" description="Helical" evidence="5">
    <location>
        <begin position="139"/>
        <end position="160"/>
    </location>
</feature>
<keyword evidence="5" id="KW-1003">Cell membrane</keyword>
<gene>
    <name evidence="7" type="ordered locus">trd_A0170</name>
</gene>
<keyword evidence="5" id="KW-0813">Transport</keyword>
<dbReference type="EMBL" id="CP001276">
    <property type="protein sequence ID" value="ACM06781.1"/>
    <property type="molecule type" value="Genomic_DNA"/>
</dbReference>
<comment type="subcellular location">
    <subcellularLocation>
        <location evidence="5">Cell membrane</location>
        <topology evidence="5">Multi-pass membrane protein</topology>
    </subcellularLocation>
    <subcellularLocation>
        <location evidence="1">Membrane</location>
        <topology evidence="1">Multi-pass membrane protein</topology>
    </subcellularLocation>
</comment>
<feature type="transmembrane region" description="Helical" evidence="5">
    <location>
        <begin position="109"/>
        <end position="127"/>
    </location>
</feature>
<dbReference type="GO" id="GO:0043190">
    <property type="term" value="C:ATP-binding cassette (ABC) transporter complex"/>
    <property type="evidence" value="ECO:0007669"/>
    <property type="project" value="InterPro"/>
</dbReference>
<dbReference type="eggNOG" id="COG0842">
    <property type="taxonomic scope" value="Bacteria"/>
</dbReference>
<name>B9L306_THERP</name>
<keyword evidence="2 5" id="KW-0812">Transmembrane</keyword>
<feature type="transmembrane region" description="Helical" evidence="5">
    <location>
        <begin position="60"/>
        <end position="79"/>
    </location>
</feature>
<organism evidence="7 8">
    <name type="scientific">Thermomicrobium roseum (strain ATCC 27502 / DSM 5159 / P-2)</name>
    <dbReference type="NCBI Taxonomy" id="309801"/>
    <lineage>
        <taxon>Bacteria</taxon>
        <taxon>Pseudomonadati</taxon>
        <taxon>Thermomicrobiota</taxon>
        <taxon>Thermomicrobia</taxon>
        <taxon>Thermomicrobiales</taxon>
        <taxon>Thermomicrobiaceae</taxon>
        <taxon>Thermomicrobium</taxon>
    </lineage>
</organism>
<dbReference type="InterPro" id="IPR000412">
    <property type="entry name" value="ABC_2_transport"/>
</dbReference>
<sequence length="247" mass="26624">MRSLVRLTLTEFLLELREPFSAFFSLVFPPLLVVIFGSIYGNTPRPGSGGFGVIDLAVPGYVTMVIATVAIFNLPIALATYRERGVLRQLALAPVSPIALFASQLAARAILSALGISFLLLTAELGYGLRFAGSLPSALAAGILGFLAMMAFGFALAALVPSARTALVVAFVVFYPMLFFSGMALPPEILPARVRELAEFLPATPIVTLLRAAWVAEPWSDHWRALLLLAAWTTGSLAIATRRFRWQ</sequence>
<protein>
    <recommendedName>
        <fullName evidence="5">Transport permease protein</fullName>
    </recommendedName>
</protein>
<keyword evidence="8" id="KW-1185">Reference proteome</keyword>
<dbReference type="Proteomes" id="UP000000447">
    <property type="component" value="Plasmid unnamed"/>
</dbReference>
<dbReference type="Pfam" id="PF01061">
    <property type="entry name" value="ABC2_membrane"/>
    <property type="match status" value="1"/>
</dbReference>
<evidence type="ECO:0000256" key="3">
    <source>
        <dbReference type="ARBA" id="ARBA00022989"/>
    </source>
</evidence>
<dbReference type="AlphaFoldDB" id="B9L306"/>
<feature type="domain" description="ABC transmembrane type-2" evidence="6">
    <location>
        <begin position="20"/>
        <end position="247"/>
    </location>
</feature>
<dbReference type="PIRSF" id="PIRSF006648">
    <property type="entry name" value="DrrB"/>
    <property type="match status" value="1"/>
</dbReference>
<keyword evidence="7" id="KW-0614">Plasmid</keyword>
<evidence type="ECO:0000313" key="8">
    <source>
        <dbReference type="Proteomes" id="UP000000447"/>
    </source>
</evidence>
<dbReference type="InterPro" id="IPR013525">
    <property type="entry name" value="ABC2_TM"/>
</dbReference>
<evidence type="ECO:0000313" key="7">
    <source>
        <dbReference type="EMBL" id="ACM06781.1"/>
    </source>
</evidence>
<feature type="transmembrane region" description="Helical" evidence="5">
    <location>
        <begin position="166"/>
        <end position="185"/>
    </location>
</feature>
<dbReference type="PANTHER" id="PTHR43027">
    <property type="entry name" value="DOXORUBICIN RESISTANCE ABC TRANSPORTER PERMEASE PROTEIN DRRC-RELATED"/>
    <property type="match status" value="1"/>
</dbReference>
<dbReference type="PANTHER" id="PTHR43027:SF2">
    <property type="entry name" value="TRANSPORT PERMEASE PROTEIN"/>
    <property type="match status" value="1"/>
</dbReference>
<feature type="transmembrane region" description="Helical" evidence="5">
    <location>
        <begin position="20"/>
        <end position="40"/>
    </location>
</feature>
<reference evidence="7 8" key="1">
    <citation type="journal article" date="2009" name="PLoS ONE">
        <title>Complete genome sequence of the aerobic CO-oxidizing thermophile Thermomicrobium roseum.</title>
        <authorList>
            <person name="Wu D."/>
            <person name="Raymond J."/>
            <person name="Wu M."/>
            <person name="Chatterji S."/>
            <person name="Ren Q."/>
            <person name="Graham J.E."/>
            <person name="Bryant D.A."/>
            <person name="Robb F."/>
            <person name="Colman A."/>
            <person name="Tallon L.J."/>
            <person name="Badger J.H."/>
            <person name="Madupu R."/>
            <person name="Ward N.L."/>
            <person name="Eisen J.A."/>
        </authorList>
    </citation>
    <scope>NUCLEOTIDE SEQUENCE [LARGE SCALE GENOMIC DNA]</scope>
    <source>
        <strain evidence="8">ATCC 27502 / DSM 5159 / P-2</strain>
        <plasmid evidence="7">unnamed</plasmid>
    </source>
</reference>
<evidence type="ECO:0000256" key="1">
    <source>
        <dbReference type="ARBA" id="ARBA00004141"/>
    </source>
</evidence>
<feature type="transmembrane region" description="Helical" evidence="5">
    <location>
        <begin position="222"/>
        <end position="241"/>
    </location>
</feature>
<dbReference type="OrthoDB" id="9788252at2"/>
<dbReference type="HOGENOM" id="CLU_039483_4_1_0"/>
<evidence type="ECO:0000259" key="6">
    <source>
        <dbReference type="PROSITE" id="PS51012"/>
    </source>
</evidence>